<dbReference type="Gene3D" id="1.10.490.10">
    <property type="entry name" value="Globins"/>
    <property type="match status" value="1"/>
</dbReference>
<dbReference type="AlphaFoldDB" id="A0A3B1CKI1"/>
<dbReference type="InterPro" id="IPR001486">
    <property type="entry name" value="Hemoglobin_trunc"/>
</dbReference>
<organism evidence="5">
    <name type="scientific">hydrothermal vent metagenome</name>
    <dbReference type="NCBI Taxonomy" id="652676"/>
    <lineage>
        <taxon>unclassified sequences</taxon>
        <taxon>metagenomes</taxon>
        <taxon>ecological metagenomes</taxon>
    </lineage>
</organism>
<dbReference type="GO" id="GO:0019825">
    <property type="term" value="F:oxygen binding"/>
    <property type="evidence" value="ECO:0007669"/>
    <property type="project" value="InterPro"/>
</dbReference>
<dbReference type="GO" id="GO:0020037">
    <property type="term" value="F:heme binding"/>
    <property type="evidence" value="ECO:0007669"/>
    <property type="project" value="InterPro"/>
</dbReference>
<dbReference type="Pfam" id="PF01152">
    <property type="entry name" value="Bac_globin"/>
    <property type="match status" value="1"/>
</dbReference>
<accession>A0A3B1CKI1</accession>
<protein>
    <submittedName>
        <fullName evidence="5">Cyanoglobin Hemoglobin-like protein HbN</fullName>
    </submittedName>
</protein>
<dbReference type="InterPro" id="IPR012292">
    <property type="entry name" value="Globin/Proto"/>
</dbReference>
<name>A0A3B1CKI1_9ZZZZ</name>
<reference evidence="5" key="1">
    <citation type="submission" date="2018-06" db="EMBL/GenBank/DDBJ databases">
        <authorList>
            <person name="Zhirakovskaya E."/>
        </authorList>
    </citation>
    <scope>NUCLEOTIDE SEQUENCE</scope>
</reference>
<keyword evidence="4" id="KW-0408">Iron</keyword>
<evidence type="ECO:0000256" key="1">
    <source>
        <dbReference type="ARBA" id="ARBA00022448"/>
    </source>
</evidence>
<dbReference type="CDD" id="cd00454">
    <property type="entry name" value="TrHb1_N"/>
    <property type="match status" value="1"/>
</dbReference>
<keyword evidence="3" id="KW-0479">Metal-binding</keyword>
<evidence type="ECO:0000256" key="4">
    <source>
        <dbReference type="ARBA" id="ARBA00023004"/>
    </source>
</evidence>
<gene>
    <name evidence="5" type="ORF">MNBD_NITROSPIRAE01-1111</name>
</gene>
<dbReference type="GO" id="GO:0046872">
    <property type="term" value="F:metal ion binding"/>
    <property type="evidence" value="ECO:0007669"/>
    <property type="project" value="UniProtKB-KW"/>
</dbReference>
<dbReference type="SUPFAM" id="SSF46458">
    <property type="entry name" value="Globin-like"/>
    <property type="match status" value="1"/>
</dbReference>
<sequence>MNQKSLYERLGGYNGITAFVNDLLPRLQSDVGLGRFWKNRGDDGIAREKQLLIDYLCSNAGGPMYYTGRNMKTSHKGMKISENDWSVFLQHAGDTMKALQLPKQECDDVVAFVLSLKNDIVEASLGV</sequence>
<evidence type="ECO:0000313" key="5">
    <source>
        <dbReference type="EMBL" id="VAX30659.1"/>
    </source>
</evidence>
<dbReference type="InterPro" id="IPR009050">
    <property type="entry name" value="Globin-like_sf"/>
</dbReference>
<dbReference type="EMBL" id="UOGF01000061">
    <property type="protein sequence ID" value="VAX30659.1"/>
    <property type="molecule type" value="Genomic_DNA"/>
</dbReference>
<keyword evidence="2" id="KW-0349">Heme</keyword>
<evidence type="ECO:0000256" key="2">
    <source>
        <dbReference type="ARBA" id="ARBA00022617"/>
    </source>
</evidence>
<proteinExistence type="predicted"/>
<keyword evidence="1" id="KW-0813">Transport</keyword>
<evidence type="ECO:0000256" key="3">
    <source>
        <dbReference type="ARBA" id="ARBA00022723"/>
    </source>
</evidence>